<dbReference type="SUPFAM" id="SSF82866">
    <property type="entry name" value="Multidrug efflux transporter AcrB transmembrane domain"/>
    <property type="match status" value="2"/>
</dbReference>
<feature type="transmembrane region" description="Helical" evidence="9">
    <location>
        <begin position="343"/>
        <end position="362"/>
    </location>
</feature>
<feature type="transmembrane region" description="Helical" evidence="9">
    <location>
        <begin position="1021"/>
        <end position="1042"/>
    </location>
</feature>
<evidence type="ECO:0000256" key="4">
    <source>
        <dbReference type="ARBA" id="ARBA00022475"/>
    </source>
</evidence>
<dbReference type="InterPro" id="IPR027463">
    <property type="entry name" value="AcrB_DN_DC_subdom"/>
</dbReference>
<keyword evidence="5 9" id="KW-0997">Cell inner membrane</keyword>
<dbReference type="Gene3D" id="3.30.70.1320">
    <property type="entry name" value="Multidrug efflux transporter AcrB pore domain like"/>
    <property type="match status" value="1"/>
</dbReference>
<dbReference type="GO" id="GO:0015562">
    <property type="term" value="F:efflux transmembrane transporter activity"/>
    <property type="evidence" value="ECO:0007669"/>
    <property type="project" value="InterPro"/>
</dbReference>
<dbReference type="InterPro" id="IPR001036">
    <property type="entry name" value="Acrflvin-R"/>
</dbReference>
<dbReference type="PANTHER" id="PTHR32063:SF11">
    <property type="entry name" value="CATION OR DRUG EFFLUX SYSTEM PROTEIN"/>
    <property type="match status" value="1"/>
</dbReference>
<feature type="transmembrane region" description="Helical" evidence="9">
    <location>
        <begin position="472"/>
        <end position="499"/>
    </location>
</feature>
<feature type="transmembrane region" description="Helical" evidence="9">
    <location>
        <begin position="552"/>
        <end position="571"/>
    </location>
</feature>
<feature type="transmembrane region" description="Helical" evidence="9">
    <location>
        <begin position="883"/>
        <end position="903"/>
    </location>
</feature>
<feature type="domain" description="SSD" evidence="10">
    <location>
        <begin position="368"/>
        <end position="497"/>
    </location>
</feature>
<organism evidence="11 12">
    <name type="scientific">Pontivivens ytuae</name>
    <dbReference type="NCBI Taxonomy" id="2789856"/>
    <lineage>
        <taxon>Bacteria</taxon>
        <taxon>Pseudomonadati</taxon>
        <taxon>Pseudomonadota</taxon>
        <taxon>Alphaproteobacteria</taxon>
        <taxon>Rhodobacterales</taxon>
        <taxon>Paracoccaceae</taxon>
        <taxon>Pontivivens</taxon>
    </lineage>
</organism>
<keyword evidence="6 9" id="KW-0812">Transmembrane</keyword>
<dbReference type="Gene3D" id="3.30.70.1440">
    <property type="entry name" value="Multidrug efflux transporter AcrB pore domain"/>
    <property type="match status" value="1"/>
</dbReference>
<keyword evidence="4" id="KW-1003">Cell membrane</keyword>
<feature type="transmembrane region" description="Helical" evidence="9">
    <location>
        <begin position="12"/>
        <end position="32"/>
    </location>
</feature>
<sequence length="1062" mass="115054">MRMSHFFIDRPIFAAVLAIIITLVGAISYTRLPVAPYPEIAPPTIQVSAQYPGASAEVVADTVATPLEQEINGVEGFLYMLSQSTADGRLTLTITFELGTDLDEAQVLVQNRVAIAEPRLPEEVRRLGVQTRQNSPDLLMVVHVLSPDQSRDQLYISNYARTQIVDRMLRLPGVGQATIFGERAYSMRIWLDPDRVSARGLTAGEVVAALQANNVQVASGTLNRQPMPSPGAFELTVETQGRLVDPEQFEDIVLFSTDDGRTVRVRDIGRVELGAQDYSTNGYLDGTTALPIGIFQRPGTNALETAESVEHLMEDLEAGFPPGVEYEIVYNPTEFIQESVNEVYRTIIEAVILVVLVIVLFLQNLRASLIPILAIPVSLVGTFFIMSVFGFSLNNLSLFGLVLAVGIVVDDAIVVVENMERYLAEGMSGKDAAHKTMDEVSGALVGMGLVLTAVFVPAAFIEGITGQFMRQFAVVIATATLISVFLSLTLSPALAAMLLKPHKEGEEPQRGPIGQVIHAISWPFRKFGEGFNWAFEKLAAGYGRFMQMALRVTAVMLLVYAGLMALTYFQFNRAPAGFIPEQDQGYLIGVVQLPPGASLTRTDEVVARASDMLLDMEGVAHTVAFTGLDGATFTNAPNAGAVFIVTDPFEERLPQGLTNEAITQEAFARVGQITDANIFIVAPPPVRGIGTSGGWTLYVQDERGRGLDALEQTVNDIVGAANGVEGLQAVFTLFNTATPRIYADIDRVKAEELGVPPERVFETLSVYLGSAFVNDFNFLGRTYRVTAQADGEFRGNPQDILDLRTRSDNGSIVPIGSVAELDRITGPYRVARYNLFPAAAVQGSTTPQFSTGEAIAAMEQLLGERLPDGFGFEWTEIALQETLAGNTAVFAFIFSVIFVFLLLAAQYESWLLPLAVILIVPMCLLAGISGVLFRSMDNNVLTQIGFIVLVGLASKNAILIVEFARQAEEEGRSRVEAAAQAARLRLRPIMMTSFAFILGVVPLMIASGAGAELRQALGTAVFFGMLGVTFFGLIFTPVFYVVCRWIGSLGGSGRQEETVAAE</sequence>
<evidence type="ECO:0000256" key="7">
    <source>
        <dbReference type="ARBA" id="ARBA00022989"/>
    </source>
</evidence>
<dbReference type="PRINTS" id="PR00702">
    <property type="entry name" value="ACRIFLAVINRP"/>
</dbReference>
<evidence type="ECO:0000256" key="3">
    <source>
        <dbReference type="ARBA" id="ARBA00022448"/>
    </source>
</evidence>
<dbReference type="Proteomes" id="UP000594800">
    <property type="component" value="Chromosome"/>
</dbReference>
<keyword evidence="3 9" id="KW-0813">Transport</keyword>
<dbReference type="FunFam" id="1.20.1640.10:FF:000001">
    <property type="entry name" value="Efflux pump membrane transporter"/>
    <property type="match status" value="1"/>
</dbReference>
<dbReference type="NCBIfam" id="NF000282">
    <property type="entry name" value="RND_permease_1"/>
    <property type="match status" value="1"/>
</dbReference>
<comment type="similarity">
    <text evidence="2 9">Belongs to the resistance-nodulation-cell division (RND) (TC 2.A.6) family.</text>
</comment>
<feature type="transmembrane region" description="Helical" evidence="9">
    <location>
        <begin position="369"/>
        <end position="392"/>
    </location>
</feature>
<evidence type="ECO:0000313" key="12">
    <source>
        <dbReference type="Proteomes" id="UP000594800"/>
    </source>
</evidence>
<dbReference type="SUPFAM" id="SSF82693">
    <property type="entry name" value="Multidrug efflux transporter AcrB pore domain, PN1, PN2, PC1 and PC2 subdomains"/>
    <property type="match status" value="4"/>
</dbReference>
<dbReference type="AlphaFoldDB" id="A0A7S9LR01"/>
<keyword evidence="7 9" id="KW-1133">Transmembrane helix</keyword>
<evidence type="ECO:0000256" key="9">
    <source>
        <dbReference type="RuleBase" id="RU364070"/>
    </source>
</evidence>
<evidence type="ECO:0000256" key="2">
    <source>
        <dbReference type="ARBA" id="ARBA00010942"/>
    </source>
</evidence>
<comment type="subcellular location">
    <subcellularLocation>
        <location evidence="1 9">Cell inner membrane</location>
        <topology evidence="1 9">Multi-pass membrane protein</topology>
    </subcellularLocation>
</comment>
<dbReference type="GO" id="GO:0005886">
    <property type="term" value="C:plasma membrane"/>
    <property type="evidence" value="ECO:0007669"/>
    <property type="project" value="UniProtKB-SubCell"/>
</dbReference>
<dbReference type="InterPro" id="IPR000731">
    <property type="entry name" value="SSD"/>
</dbReference>
<evidence type="ECO:0000256" key="5">
    <source>
        <dbReference type="ARBA" id="ARBA00022519"/>
    </source>
</evidence>
<dbReference type="NCBIfam" id="TIGR00915">
    <property type="entry name" value="2A0602"/>
    <property type="match status" value="1"/>
</dbReference>
<feature type="transmembrane region" description="Helical" evidence="9">
    <location>
        <begin position="910"/>
        <end position="932"/>
    </location>
</feature>
<name>A0A7S9LR01_9RHOB</name>
<feature type="transmembrane region" description="Helical" evidence="9">
    <location>
        <begin position="989"/>
        <end position="1009"/>
    </location>
</feature>
<dbReference type="GO" id="GO:0009636">
    <property type="term" value="P:response to toxic substance"/>
    <property type="evidence" value="ECO:0007669"/>
    <property type="project" value="UniProtKB-ARBA"/>
</dbReference>
<gene>
    <name evidence="11" type="ORF">I0K15_17940</name>
</gene>
<dbReference type="SUPFAM" id="SSF82714">
    <property type="entry name" value="Multidrug efflux transporter AcrB TolC docking domain, DN and DC subdomains"/>
    <property type="match status" value="2"/>
</dbReference>
<dbReference type="GO" id="GO:0042910">
    <property type="term" value="F:xenobiotic transmembrane transporter activity"/>
    <property type="evidence" value="ECO:0007669"/>
    <property type="project" value="TreeGrafter"/>
</dbReference>
<dbReference type="RefSeq" id="WP_196102847.1">
    <property type="nucleotide sequence ID" value="NZ_CP064942.1"/>
</dbReference>
<dbReference type="KEGG" id="poz:I0K15_17940"/>
<feature type="transmembrane region" description="Helical" evidence="9">
    <location>
        <begin position="398"/>
        <end position="419"/>
    </location>
</feature>
<accession>A0A7S9LR01</accession>
<dbReference type="FunFam" id="3.30.70.1430:FF:000001">
    <property type="entry name" value="Efflux pump membrane transporter"/>
    <property type="match status" value="1"/>
</dbReference>
<dbReference type="Gene3D" id="1.20.1640.10">
    <property type="entry name" value="Multidrug efflux transporter AcrB transmembrane domain"/>
    <property type="match status" value="2"/>
</dbReference>
<dbReference type="EMBL" id="CP064942">
    <property type="protein sequence ID" value="QPH53638.1"/>
    <property type="molecule type" value="Genomic_DNA"/>
</dbReference>
<dbReference type="InterPro" id="IPR004764">
    <property type="entry name" value="MdtF-like"/>
</dbReference>
<evidence type="ECO:0000259" key="10">
    <source>
        <dbReference type="PROSITE" id="PS50156"/>
    </source>
</evidence>
<dbReference type="PANTHER" id="PTHR32063">
    <property type="match status" value="1"/>
</dbReference>
<dbReference type="PROSITE" id="PS50156">
    <property type="entry name" value="SSD"/>
    <property type="match status" value="1"/>
</dbReference>
<evidence type="ECO:0000256" key="6">
    <source>
        <dbReference type="ARBA" id="ARBA00022692"/>
    </source>
</evidence>
<evidence type="ECO:0000256" key="1">
    <source>
        <dbReference type="ARBA" id="ARBA00004429"/>
    </source>
</evidence>
<dbReference type="Gene3D" id="3.30.70.1430">
    <property type="entry name" value="Multidrug efflux transporter AcrB pore domain"/>
    <property type="match status" value="2"/>
</dbReference>
<feature type="transmembrane region" description="Helical" evidence="9">
    <location>
        <begin position="440"/>
        <end position="460"/>
    </location>
</feature>
<dbReference type="Pfam" id="PF00873">
    <property type="entry name" value="ACR_tran"/>
    <property type="match status" value="1"/>
</dbReference>
<evidence type="ECO:0000256" key="8">
    <source>
        <dbReference type="ARBA" id="ARBA00023136"/>
    </source>
</evidence>
<protein>
    <recommendedName>
        <fullName evidence="9">Efflux pump membrane transporter</fullName>
    </recommendedName>
</protein>
<reference evidence="11 12" key="1">
    <citation type="submission" date="2020-11" db="EMBL/GenBank/DDBJ databases">
        <title>Description of Pontivivens ytuae sp. nov. isolated from deep sea sediment of Mariana Trench.</title>
        <authorList>
            <person name="Wang Z."/>
            <person name="Sun Q.-L."/>
            <person name="Xu X.-D."/>
            <person name="Tang Y.-Z."/>
            <person name="Zhang J."/>
        </authorList>
    </citation>
    <scope>NUCLEOTIDE SEQUENCE [LARGE SCALE GENOMIC DNA]</scope>
    <source>
        <strain evidence="11 12">MT2928</strain>
    </source>
</reference>
<dbReference type="Gene3D" id="3.30.2090.10">
    <property type="entry name" value="Multidrug efflux transporter AcrB TolC docking domain, DN and DC subdomains"/>
    <property type="match status" value="2"/>
</dbReference>
<evidence type="ECO:0000313" key="11">
    <source>
        <dbReference type="EMBL" id="QPH53638.1"/>
    </source>
</evidence>
<keyword evidence="8 9" id="KW-0472">Membrane</keyword>
<keyword evidence="12" id="KW-1185">Reference proteome</keyword>
<feature type="transmembrane region" description="Helical" evidence="9">
    <location>
        <begin position="944"/>
        <end position="964"/>
    </location>
</feature>
<proteinExistence type="inferred from homology"/>